<dbReference type="PANTHER" id="PTHR45661">
    <property type="entry name" value="SURFACE ANTIGEN"/>
    <property type="match status" value="1"/>
</dbReference>
<protein>
    <submittedName>
        <fullName evidence="1">Surface antigen BspA-like</fullName>
    </submittedName>
</protein>
<dbReference type="SUPFAM" id="SSF52058">
    <property type="entry name" value="L domain-like"/>
    <property type="match status" value="2"/>
</dbReference>
<dbReference type="STRING" id="5722.A2D9H5"/>
<dbReference type="EMBL" id="DS113181">
    <property type="protein sequence ID" value="EAY22831.1"/>
    <property type="molecule type" value="Genomic_DNA"/>
</dbReference>
<keyword evidence="2" id="KW-1185">Reference proteome</keyword>
<sequence>MTSIRSEFYFNSGTLLKGVNMPDPDLIISNQCLELYGYDISDYCFLYSKDTLQSFSFEPNPQLTTIGKYAFYGCTKLKRIDLSPCIKLNIIKESAFSYCKSVTEILLPEGLKYIGTDAFTATKITSIEIPSTVTFISSSGLGDMYSLTSVVFREGSKLESLSNNLFISTKLVEFTIPESVRDINGAFVNGVVTLTVIKVHQNNKYFIGDNNCAVYSMDYSKFMRFAPNSSSTYVINSKVTYINYGAFMDTKCTSIIIPPSVTYIGGFAFRGTKNLKQIALPPNLTEIQGATFGSSGLTSIEIPDKVTIIHVSAFGNCNSLNTVILPSSLSDVGGSAFPSNPNINFTFKGDSSIKIDSQMIMMAKDNTSISLLLDSSATSISIPSQVKRIKSYAFSRKTNLQTISCEGSSEVEYIEDGAFSNCNSLTSIPYFPKLKEIGLEAFSRTKLSSEFSFPESFSLLKKNAFYEVSTLPSISFSSTVSILTIQESSFIRCSSLRSVSFIGCSSDIIFGANVFAGCSSLSVFNVNNKIKNIDSGCFMNSGLSTITFENSITSFDSLPSMLLKGCTNLNEINIPKNIISIGNECFSQTSIKKVSIPESVESLFSQCFSGCTQLERIDISSTCSLSKIFPGILEGCISLSYISDFSNDFLVCHNSTIYDINFSRVYLHAPACKDNYISFDRRLESVADSAFINCAYIEFVVFVDSSVGSIGRRAFESCIRLKQISIPSSVSYIGENAFMNCTSLKCGVLFQNKSKIFIDTLLSSGLTKSSLHSCDAFSCKSQKILNLPVSTTLFTVLIPM</sequence>
<dbReference type="InParanoid" id="A2D9H5"/>
<name>A2D9H5_TRIV3</name>
<dbReference type="PANTHER" id="PTHR45661:SF3">
    <property type="entry name" value="IG-LIKE DOMAIN-CONTAINING PROTEIN"/>
    <property type="match status" value="1"/>
</dbReference>
<dbReference type="Pfam" id="PF13306">
    <property type="entry name" value="LRR_5"/>
    <property type="match status" value="5"/>
</dbReference>
<dbReference type="AlphaFoldDB" id="A2D9H5"/>
<reference evidence="1" key="2">
    <citation type="journal article" date="2007" name="Science">
        <title>Draft genome sequence of the sexually transmitted pathogen Trichomonas vaginalis.</title>
        <authorList>
            <person name="Carlton J.M."/>
            <person name="Hirt R.P."/>
            <person name="Silva J.C."/>
            <person name="Delcher A.L."/>
            <person name="Schatz M."/>
            <person name="Zhao Q."/>
            <person name="Wortman J.R."/>
            <person name="Bidwell S.L."/>
            <person name="Alsmark U.C.M."/>
            <person name="Besteiro S."/>
            <person name="Sicheritz-Ponten T."/>
            <person name="Noel C.J."/>
            <person name="Dacks J.B."/>
            <person name="Foster P.G."/>
            <person name="Simillion C."/>
            <person name="Van de Peer Y."/>
            <person name="Miranda-Saavedra D."/>
            <person name="Barton G.J."/>
            <person name="Westrop G.D."/>
            <person name="Mueller S."/>
            <person name="Dessi D."/>
            <person name="Fiori P.L."/>
            <person name="Ren Q."/>
            <person name="Paulsen I."/>
            <person name="Zhang H."/>
            <person name="Bastida-Corcuera F.D."/>
            <person name="Simoes-Barbosa A."/>
            <person name="Brown M.T."/>
            <person name="Hayes R.D."/>
            <person name="Mukherjee M."/>
            <person name="Okumura C.Y."/>
            <person name="Schneider R."/>
            <person name="Smith A.J."/>
            <person name="Vanacova S."/>
            <person name="Villalvazo M."/>
            <person name="Haas B.J."/>
            <person name="Pertea M."/>
            <person name="Feldblyum T.V."/>
            <person name="Utterback T.R."/>
            <person name="Shu C.L."/>
            <person name="Osoegawa K."/>
            <person name="de Jong P.J."/>
            <person name="Hrdy I."/>
            <person name="Horvathova L."/>
            <person name="Zubacova Z."/>
            <person name="Dolezal P."/>
            <person name="Malik S.B."/>
            <person name="Logsdon J.M. Jr."/>
            <person name="Henze K."/>
            <person name="Gupta A."/>
            <person name="Wang C.C."/>
            <person name="Dunne R.L."/>
            <person name="Upcroft J.A."/>
            <person name="Upcroft P."/>
            <person name="White O."/>
            <person name="Salzberg S.L."/>
            <person name="Tang P."/>
            <person name="Chiu C.-H."/>
            <person name="Lee Y.-S."/>
            <person name="Embley T.M."/>
            <person name="Coombs G.H."/>
            <person name="Mottram J.C."/>
            <person name="Tachezy J."/>
            <person name="Fraser-Liggett C.M."/>
            <person name="Johnson P.J."/>
        </authorList>
    </citation>
    <scope>NUCLEOTIDE SEQUENCE [LARGE SCALE GENOMIC DNA]</scope>
    <source>
        <strain evidence="1">G3</strain>
    </source>
</reference>
<organism evidence="1 2">
    <name type="scientific">Trichomonas vaginalis (strain ATCC PRA-98 / G3)</name>
    <dbReference type="NCBI Taxonomy" id="412133"/>
    <lineage>
        <taxon>Eukaryota</taxon>
        <taxon>Metamonada</taxon>
        <taxon>Parabasalia</taxon>
        <taxon>Trichomonadida</taxon>
        <taxon>Trichomonadidae</taxon>
        <taxon>Trichomonas</taxon>
    </lineage>
</organism>
<dbReference type="InterPro" id="IPR026906">
    <property type="entry name" value="LRR_5"/>
</dbReference>
<gene>
    <name evidence="1" type="ORF">TVAG_075780</name>
</gene>
<dbReference type="VEuPathDB" id="TrichDB:TVAG_075780"/>
<dbReference type="InterPro" id="IPR053139">
    <property type="entry name" value="Surface_bspA-like"/>
</dbReference>
<evidence type="ECO:0000313" key="2">
    <source>
        <dbReference type="Proteomes" id="UP000001542"/>
    </source>
</evidence>
<accession>A2D9H5</accession>
<evidence type="ECO:0000313" key="1">
    <source>
        <dbReference type="EMBL" id="EAY22831.1"/>
    </source>
</evidence>
<dbReference type="Proteomes" id="UP000001542">
    <property type="component" value="Unassembled WGS sequence"/>
</dbReference>
<dbReference type="Gene3D" id="3.80.10.10">
    <property type="entry name" value="Ribonuclease Inhibitor"/>
    <property type="match status" value="5"/>
</dbReference>
<reference evidence="1" key="1">
    <citation type="submission" date="2006-10" db="EMBL/GenBank/DDBJ databases">
        <authorList>
            <person name="Amadeo P."/>
            <person name="Zhao Q."/>
            <person name="Wortman J."/>
            <person name="Fraser-Liggett C."/>
            <person name="Carlton J."/>
        </authorList>
    </citation>
    <scope>NUCLEOTIDE SEQUENCE</scope>
    <source>
        <strain evidence="1">G3</strain>
    </source>
</reference>
<dbReference type="VEuPathDB" id="TrichDB:TVAGG3_0335180"/>
<dbReference type="InterPro" id="IPR032675">
    <property type="entry name" value="LRR_dom_sf"/>
</dbReference>
<dbReference type="SMR" id="A2D9H5"/>
<proteinExistence type="predicted"/>